<evidence type="ECO:0000256" key="10">
    <source>
        <dbReference type="PROSITE-ProRule" id="PRU00076"/>
    </source>
</evidence>
<keyword evidence="3 11" id="KW-0812">Transmembrane</keyword>
<feature type="domain" description="Cadherin" evidence="14">
    <location>
        <begin position="45"/>
        <end position="139"/>
    </location>
</feature>
<dbReference type="OrthoDB" id="6151423at2759"/>
<dbReference type="Proteomes" id="UP000828390">
    <property type="component" value="Unassembled WGS sequence"/>
</dbReference>
<keyword evidence="2 10" id="KW-0245">EGF-like domain</keyword>
<evidence type="ECO:0000259" key="13">
    <source>
        <dbReference type="PROSITE" id="PS50026"/>
    </source>
</evidence>
<dbReference type="InterPro" id="IPR002126">
    <property type="entry name" value="Cadherin-like_dom"/>
</dbReference>
<evidence type="ECO:0000256" key="9">
    <source>
        <dbReference type="PROSITE-ProRule" id="PRU00043"/>
    </source>
</evidence>
<feature type="disulfide bond" evidence="10">
    <location>
        <begin position="258"/>
        <end position="267"/>
    </location>
</feature>
<evidence type="ECO:0000256" key="2">
    <source>
        <dbReference type="ARBA" id="ARBA00022536"/>
    </source>
</evidence>
<evidence type="ECO:0000256" key="8">
    <source>
        <dbReference type="ARBA" id="ARBA00023157"/>
    </source>
</evidence>
<evidence type="ECO:0000313" key="16">
    <source>
        <dbReference type="Proteomes" id="UP000828390"/>
    </source>
</evidence>
<dbReference type="SMART" id="SM00181">
    <property type="entry name" value="EGF"/>
    <property type="match status" value="2"/>
</dbReference>
<feature type="chain" id="PRO_5038691401" evidence="12">
    <location>
        <begin position="27"/>
        <end position="364"/>
    </location>
</feature>
<dbReference type="CDD" id="cd11304">
    <property type="entry name" value="Cadherin_repeat"/>
    <property type="match status" value="2"/>
</dbReference>
<dbReference type="EMBL" id="JAIWYP010000014">
    <property type="protein sequence ID" value="KAH3711474.1"/>
    <property type="molecule type" value="Genomic_DNA"/>
</dbReference>
<evidence type="ECO:0000256" key="7">
    <source>
        <dbReference type="ARBA" id="ARBA00023136"/>
    </source>
</evidence>
<accession>A0A9D3Z411</accession>
<organism evidence="15 16">
    <name type="scientific">Dreissena polymorpha</name>
    <name type="common">Zebra mussel</name>
    <name type="synonym">Mytilus polymorpha</name>
    <dbReference type="NCBI Taxonomy" id="45954"/>
    <lineage>
        <taxon>Eukaryota</taxon>
        <taxon>Metazoa</taxon>
        <taxon>Spiralia</taxon>
        <taxon>Lophotrochozoa</taxon>
        <taxon>Mollusca</taxon>
        <taxon>Bivalvia</taxon>
        <taxon>Autobranchia</taxon>
        <taxon>Heteroconchia</taxon>
        <taxon>Euheterodonta</taxon>
        <taxon>Imparidentia</taxon>
        <taxon>Neoheterodontei</taxon>
        <taxon>Myida</taxon>
        <taxon>Dreissenoidea</taxon>
        <taxon>Dreissenidae</taxon>
        <taxon>Dreissena</taxon>
    </lineage>
</organism>
<dbReference type="Pfam" id="PF00028">
    <property type="entry name" value="Cadherin"/>
    <property type="match status" value="1"/>
</dbReference>
<dbReference type="GO" id="GO:0005886">
    <property type="term" value="C:plasma membrane"/>
    <property type="evidence" value="ECO:0007669"/>
    <property type="project" value="UniProtKB-SubCell"/>
</dbReference>
<dbReference type="InterPro" id="IPR020894">
    <property type="entry name" value="Cadherin_CS"/>
</dbReference>
<feature type="domain" description="EGF-like" evidence="13">
    <location>
        <begin position="232"/>
        <end position="268"/>
    </location>
</feature>
<feature type="transmembrane region" description="Helical" evidence="11">
    <location>
        <begin position="334"/>
        <end position="359"/>
    </location>
</feature>
<dbReference type="GO" id="GO:0007156">
    <property type="term" value="P:homophilic cell adhesion via plasma membrane adhesion molecules"/>
    <property type="evidence" value="ECO:0007669"/>
    <property type="project" value="InterPro"/>
</dbReference>
<gene>
    <name evidence="15" type="ORF">DPMN_071143</name>
</gene>
<proteinExistence type="predicted"/>
<dbReference type="PANTHER" id="PTHR24026:SF126">
    <property type="entry name" value="PROTOCADHERIN FAT 4"/>
    <property type="match status" value="1"/>
</dbReference>
<dbReference type="SMART" id="SM00179">
    <property type="entry name" value="EGF_CA"/>
    <property type="match status" value="2"/>
</dbReference>
<keyword evidence="12" id="KW-0732">Signal</keyword>
<dbReference type="InterPro" id="IPR010221">
    <property type="entry name" value="VCBS_dom"/>
</dbReference>
<feature type="domain" description="EGF-like" evidence="13">
    <location>
        <begin position="269"/>
        <end position="305"/>
    </location>
</feature>
<dbReference type="Pfam" id="PF00008">
    <property type="entry name" value="EGF"/>
    <property type="match status" value="2"/>
</dbReference>
<dbReference type="PROSITE" id="PS00022">
    <property type="entry name" value="EGF_1"/>
    <property type="match status" value="2"/>
</dbReference>
<protein>
    <submittedName>
        <fullName evidence="15">Uncharacterized protein</fullName>
    </submittedName>
</protein>
<dbReference type="NCBIfam" id="TIGR01965">
    <property type="entry name" value="VCBS_repeat"/>
    <property type="match status" value="1"/>
</dbReference>
<dbReference type="FunFam" id="2.60.40.60:FF:000026">
    <property type="entry name" value="FAT atypical cadherin 1"/>
    <property type="match status" value="1"/>
</dbReference>
<dbReference type="SUPFAM" id="SSF49313">
    <property type="entry name" value="Cadherin-like"/>
    <property type="match status" value="2"/>
</dbReference>
<dbReference type="PROSITE" id="PS01186">
    <property type="entry name" value="EGF_2"/>
    <property type="match status" value="2"/>
</dbReference>
<sequence length="364" mass="38259">MFRYQVMPNIYTFLATCVLIVSPVQTAAPVFSNPSLGHQQTSCFENIASSSSIYRVSATDADGDTVTVAIHSQNPSDPPFQITKAIIGWNLMTPSLTTIDRETTPTFTFVFSATGGNDTVQSVALTLILTDLNDNSPQFTAISYSASVYDTASAGAVILTIQATDADVSPSIAYRITAGDVAGTFSIDLNTGELKLNTPGNLNSASTPTYSLTVQASDGANTNTTTVTIHVLDDRCVPQPCQNGGTCTRNETDFICACVSGWIGDTCSQDNPCIPNLCQNGGTCTIAGSTYNCTCTSGYEGLNCTTIVTTTTTTTTTTAATTSITTPKPDSQDLVVITVVSVTTVAVVITVTIAILVYIRNNKR</sequence>
<keyword evidence="6 11" id="KW-1133">Transmembrane helix</keyword>
<name>A0A9D3Z411_DREPO</name>
<evidence type="ECO:0000256" key="11">
    <source>
        <dbReference type="SAM" id="Phobius"/>
    </source>
</evidence>
<dbReference type="PROSITE" id="PS00232">
    <property type="entry name" value="CADHERIN_1"/>
    <property type="match status" value="1"/>
</dbReference>
<evidence type="ECO:0000313" key="15">
    <source>
        <dbReference type="EMBL" id="KAH3711474.1"/>
    </source>
</evidence>
<dbReference type="SMART" id="SM00112">
    <property type="entry name" value="CA"/>
    <property type="match status" value="2"/>
</dbReference>
<dbReference type="FunFam" id="2.10.25.10:FF:000095">
    <property type="entry name" value="Notch, isoform B"/>
    <property type="match status" value="1"/>
</dbReference>
<dbReference type="Gene3D" id="2.10.25.10">
    <property type="entry name" value="Laminin"/>
    <property type="match status" value="2"/>
</dbReference>
<feature type="disulfide bond" evidence="10">
    <location>
        <begin position="295"/>
        <end position="304"/>
    </location>
</feature>
<reference evidence="15" key="1">
    <citation type="journal article" date="2019" name="bioRxiv">
        <title>The Genome of the Zebra Mussel, Dreissena polymorpha: A Resource for Invasive Species Research.</title>
        <authorList>
            <person name="McCartney M.A."/>
            <person name="Auch B."/>
            <person name="Kono T."/>
            <person name="Mallez S."/>
            <person name="Zhang Y."/>
            <person name="Obille A."/>
            <person name="Becker A."/>
            <person name="Abrahante J.E."/>
            <person name="Garbe J."/>
            <person name="Badalamenti J.P."/>
            <person name="Herman A."/>
            <person name="Mangelson H."/>
            <person name="Liachko I."/>
            <person name="Sullivan S."/>
            <person name="Sone E.D."/>
            <person name="Koren S."/>
            <person name="Silverstein K.A.T."/>
            <person name="Beckman K.B."/>
            <person name="Gohl D.M."/>
        </authorList>
    </citation>
    <scope>NUCLEOTIDE SEQUENCE</scope>
    <source>
        <strain evidence="15">Duluth1</strain>
        <tissue evidence="15">Whole animal</tissue>
    </source>
</reference>
<evidence type="ECO:0000256" key="5">
    <source>
        <dbReference type="ARBA" id="ARBA00022837"/>
    </source>
</evidence>
<feature type="domain" description="Cadherin" evidence="14">
    <location>
        <begin position="140"/>
        <end position="240"/>
    </location>
</feature>
<dbReference type="InterPro" id="IPR015919">
    <property type="entry name" value="Cadherin-like_sf"/>
</dbReference>
<dbReference type="PROSITE" id="PS50268">
    <property type="entry name" value="CADHERIN_2"/>
    <property type="match status" value="2"/>
</dbReference>
<evidence type="ECO:0000256" key="6">
    <source>
        <dbReference type="ARBA" id="ARBA00022989"/>
    </source>
</evidence>
<dbReference type="InterPro" id="IPR001881">
    <property type="entry name" value="EGF-like_Ca-bd_dom"/>
</dbReference>
<dbReference type="Gene3D" id="2.60.40.60">
    <property type="entry name" value="Cadherins"/>
    <property type="match status" value="2"/>
</dbReference>
<keyword evidence="4" id="KW-0677">Repeat</keyword>
<evidence type="ECO:0000256" key="4">
    <source>
        <dbReference type="ARBA" id="ARBA00022737"/>
    </source>
</evidence>
<comment type="caution">
    <text evidence="15">The sequence shown here is derived from an EMBL/GenBank/DDBJ whole genome shotgun (WGS) entry which is preliminary data.</text>
</comment>
<dbReference type="CDD" id="cd00054">
    <property type="entry name" value="EGF_CA"/>
    <property type="match status" value="2"/>
</dbReference>
<dbReference type="PRINTS" id="PR00205">
    <property type="entry name" value="CADHERIN"/>
</dbReference>
<comment type="caution">
    <text evidence="10">Lacks conserved residue(s) required for the propagation of feature annotation.</text>
</comment>
<evidence type="ECO:0000256" key="3">
    <source>
        <dbReference type="ARBA" id="ARBA00022692"/>
    </source>
</evidence>
<keyword evidence="16" id="KW-1185">Reference proteome</keyword>
<keyword evidence="8 10" id="KW-1015">Disulfide bond</keyword>
<evidence type="ECO:0000259" key="14">
    <source>
        <dbReference type="PROSITE" id="PS50268"/>
    </source>
</evidence>
<keyword evidence="5 9" id="KW-0106">Calcium</keyword>
<dbReference type="GO" id="GO:0005509">
    <property type="term" value="F:calcium ion binding"/>
    <property type="evidence" value="ECO:0007669"/>
    <property type="project" value="UniProtKB-UniRule"/>
</dbReference>
<dbReference type="PROSITE" id="PS50026">
    <property type="entry name" value="EGF_3"/>
    <property type="match status" value="2"/>
</dbReference>
<evidence type="ECO:0000256" key="12">
    <source>
        <dbReference type="SAM" id="SignalP"/>
    </source>
</evidence>
<comment type="subcellular location">
    <subcellularLocation>
        <location evidence="1">Membrane</location>
    </subcellularLocation>
</comment>
<reference evidence="15" key="2">
    <citation type="submission" date="2020-11" db="EMBL/GenBank/DDBJ databases">
        <authorList>
            <person name="McCartney M.A."/>
            <person name="Auch B."/>
            <person name="Kono T."/>
            <person name="Mallez S."/>
            <person name="Becker A."/>
            <person name="Gohl D.M."/>
            <person name="Silverstein K.A.T."/>
            <person name="Koren S."/>
            <person name="Bechman K.B."/>
            <person name="Herman A."/>
            <person name="Abrahante J.E."/>
            <person name="Garbe J."/>
        </authorList>
    </citation>
    <scope>NUCLEOTIDE SEQUENCE</scope>
    <source>
        <strain evidence="15">Duluth1</strain>
        <tissue evidence="15">Whole animal</tissue>
    </source>
</reference>
<dbReference type="InterPro" id="IPR000742">
    <property type="entry name" value="EGF"/>
</dbReference>
<feature type="signal peptide" evidence="12">
    <location>
        <begin position="1"/>
        <end position="26"/>
    </location>
</feature>
<keyword evidence="7 11" id="KW-0472">Membrane</keyword>
<dbReference type="AlphaFoldDB" id="A0A9D3Z411"/>
<dbReference type="PANTHER" id="PTHR24026">
    <property type="entry name" value="FAT ATYPICAL CADHERIN-RELATED"/>
    <property type="match status" value="1"/>
</dbReference>
<evidence type="ECO:0000256" key="1">
    <source>
        <dbReference type="ARBA" id="ARBA00004370"/>
    </source>
</evidence>
<dbReference type="SUPFAM" id="SSF57196">
    <property type="entry name" value="EGF/Laminin"/>
    <property type="match status" value="2"/>
</dbReference>